<organism evidence="1 2">
    <name type="scientific">Gigaspora margarita</name>
    <dbReference type="NCBI Taxonomy" id="4874"/>
    <lineage>
        <taxon>Eukaryota</taxon>
        <taxon>Fungi</taxon>
        <taxon>Fungi incertae sedis</taxon>
        <taxon>Mucoromycota</taxon>
        <taxon>Glomeromycotina</taxon>
        <taxon>Glomeromycetes</taxon>
        <taxon>Diversisporales</taxon>
        <taxon>Gigasporaceae</taxon>
        <taxon>Gigaspora</taxon>
    </lineage>
</organism>
<protein>
    <submittedName>
        <fullName evidence="1">Uncharacterized protein</fullName>
    </submittedName>
</protein>
<dbReference type="Proteomes" id="UP000439903">
    <property type="component" value="Unassembled WGS sequence"/>
</dbReference>
<keyword evidence="2" id="KW-1185">Reference proteome</keyword>
<name>A0A8H3WUH5_GIGMA</name>
<evidence type="ECO:0000313" key="2">
    <source>
        <dbReference type="Proteomes" id="UP000439903"/>
    </source>
</evidence>
<proteinExistence type="predicted"/>
<sequence length="192" mass="22305">MEINDLNEFNRFNTSANLININNLIEISDSATSNLMEFSNLIETNKSEIKNSVNLIELIKAQKEDLIENNLNEINEQFVDIKVNITNNMVLINLENFDQLIKLIVQKDLKIESLIYQNNNLISTTLNNQNNNLISTTLNNQNNNLISTTVNTPYNHQFAQNYLFSQQMELLTTVLLKYQKENNEYLLDPEQF</sequence>
<reference evidence="1 2" key="1">
    <citation type="journal article" date="2019" name="Environ. Microbiol.">
        <title>At the nexus of three kingdoms: the genome of the mycorrhizal fungus Gigaspora margarita provides insights into plant, endobacterial and fungal interactions.</title>
        <authorList>
            <person name="Venice F."/>
            <person name="Ghignone S."/>
            <person name="Salvioli di Fossalunga A."/>
            <person name="Amselem J."/>
            <person name="Novero M."/>
            <person name="Xianan X."/>
            <person name="Sedzielewska Toro K."/>
            <person name="Morin E."/>
            <person name="Lipzen A."/>
            <person name="Grigoriev I.V."/>
            <person name="Henrissat B."/>
            <person name="Martin F.M."/>
            <person name="Bonfante P."/>
        </authorList>
    </citation>
    <scope>NUCLEOTIDE SEQUENCE [LARGE SCALE GENOMIC DNA]</scope>
    <source>
        <strain evidence="1 2">BEG34</strain>
    </source>
</reference>
<dbReference type="EMBL" id="WTPW01003125">
    <property type="protein sequence ID" value="KAF0353583.1"/>
    <property type="molecule type" value="Genomic_DNA"/>
</dbReference>
<dbReference type="AlphaFoldDB" id="A0A8H3WUH5"/>
<evidence type="ECO:0000313" key="1">
    <source>
        <dbReference type="EMBL" id="KAF0353583.1"/>
    </source>
</evidence>
<gene>
    <name evidence="1" type="ORF">F8M41_015146</name>
</gene>
<comment type="caution">
    <text evidence="1">The sequence shown here is derived from an EMBL/GenBank/DDBJ whole genome shotgun (WGS) entry which is preliminary data.</text>
</comment>
<accession>A0A8H3WUH5</accession>